<sequence>MAYRFDLYCSRRFHLSILFLSYHLVIIEENNSMIIAIGAAFALGFIGWIYQTLIKPPPPRICGLANGPPLASPRVKLNDGRHLAYRELGVSKEGAQYKIILCHGLDSCKDMDLPISQELMEELKLYLLVYDRAGYCESDPYSSRSVKTEAFDIQELADKLELGTKFYVIGCSMGTYPIWGCLKYIPHRLLGAALVVPIVNFWWASLPSALSLHSLEKFPISYKRTFRIAHYTPWLFYCWMTQKLFPKLGSEGMFLHSDSTILNRILNRPQQKKVLQQGEHESIHRDLLCAYGKWEFDPMELTNPFPDNKGSVHMWQGSEDRIVPIELNRFIAQKLPWIQYHELPNYGHLLVHEAQNFEAILRALLV</sequence>
<dbReference type="Proteomes" id="UP001642487">
    <property type="component" value="Chromosome 11"/>
</dbReference>
<dbReference type="EMBL" id="OZ021745">
    <property type="protein sequence ID" value="CAK9313975.1"/>
    <property type="molecule type" value="Genomic_DNA"/>
</dbReference>
<name>A0ABP0Y2K9_9ROSI</name>
<proteinExistence type="predicted"/>
<evidence type="ECO:0000256" key="1">
    <source>
        <dbReference type="SAM" id="Phobius"/>
    </source>
</evidence>
<gene>
    <name evidence="3" type="ORF">CITCOLO1_LOCUS5715</name>
</gene>
<dbReference type="Gene3D" id="3.40.50.1820">
    <property type="entry name" value="alpha/beta hydrolase"/>
    <property type="match status" value="1"/>
</dbReference>
<keyword evidence="1" id="KW-1133">Transmembrane helix</keyword>
<protein>
    <recommendedName>
        <fullName evidence="2">AB hydrolase-1 domain-containing protein</fullName>
    </recommendedName>
</protein>
<evidence type="ECO:0000313" key="4">
    <source>
        <dbReference type="Proteomes" id="UP001642487"/>
    </source>
</evidence>
<accession>A0ABP0Y2K9</accession>
<dbReference type="InterPro" id="IPR029058">
    <property type="entry name" value="AB_hydrolase_fold"/>
</dbReference>
<keyword evidence="1" id="KW-0472">Membrane</keyword>
<dbReference type="Pfam" id="PF00561">
    <property type="entry name" value="Abhydrolase_1"/>
    <property type="match status" value="1"/>
</dbReference>
<organism evidence="3 4">
    <name type="scientific">Citrullus colocynthis</name>
    <name type="common">colocynth</name>
    <dbReference type="NCBI Taxonomy" id="252529"/>
    <lineage>
        <taxon>Eukaryota</taxon>
        <taxon>Viridiplantae</taxon>
        <taxon>Streptophyta</taxon>
        <taxon>Embryophyta</taxon>
        <taxon>Tracheophyta</taxon>
        <taxon>Spermatophyta</taxon>
        <taxon>Magnoliopsida</taxon>
        <taxon>eudicotyledons</taxon>
        <taxon>Gunneridae</taxon>
        <taxon>Pentapetalae</taxon>
        <taxon>rosids</taxon>
        <taxon>fabids</taxon>
        <taxon>Cucurbitales</taxon>
        <taxon>Cucurbitaceae</taxon>
        <taxon>Benincaseae</taxon>
        <taxon>Citrullus</taxon>
    </lineage>
</organism>
<feature type="domain" description="AB hydrolase-1" evidence="2">
    <location>
        <begin position="99"/>
        <end position="353"/>
    </location>
</feature>
<feature type="transmembrane region" description="Helical" evidence="1">
    <location>
        <begin position="33"/>
        <end position="50"/>
    </location>
</feature>
<evidence type="ECO:0000313" key="3">
    <source>
        <dbReference type="EMBL" id="CAK9313975.1"/>
    </source>
</evidence>
<dbReference type="SUPFAM" id="SSF53474">
    <property type="entry name" value="alpha/beta-Hydrolases"/>
    <property type="match status" value="1"/>
</dbReference>
<keyword evidence="1" id="KW-0812">Transmembrane</keyword>
<reference evidence="3 4" key="1">
    <citation type="submission" date="2024-03" db="EMBL/GenBank/DDBJ databases">
        <authorList>
            <person name="Gkanogiannis A."/>
            <person name="Becerra Lopez-Lavalle L."/>
        </authorList>
    </citation>
    <scope>NUCLEOTIDE SEQUENCE [LARGE SCALE GENOMIC DNA]</scope>
</reference>
<evidence type="ECO:0000259" key="2">
    <source>
        <dbReference type="Pfam" id="PF00561"/>
    </source>
</evidence>
<dbReference type="PANTHER" id="PTHR45763:SF21">
    <property type="entry name" value="ALPHA_BETA-HYDROLASES SUPERFAMILY PROTEIN"/>
    <property type="match status" value="1"/>
</dbReference>
<dbReference type="InterPro" id="IPR000073">
    <property type="entry name" value="AB_hydrolase_1"/>
</dbReference>
<dbReference type="PANTHER" id="PTHR45763">
    <property type="entry name" value="HYDROLASE, ALPHA/BETA FOLD FAMILY PROTEIN, EXPRESSED-RELATED"/>
    <property type="match status" value="1"/>
</dbReference>
<keyword evidence="4" id="KW-1185">Reference proteome</keyword>